<comment type="caution">
    <text evidence="3">The sequence shown here is derived from an EMBL/GenBank/DDBJ whole genome shotgun (WGS) entry which is preliminary data.</text>
</comment>
<dbReference type="InterPro" id="IPR008265">
    <property type="entry name" value="Lipase_GDSL_AS"/>
</dbReference>
<feature type="compositionally biased region" description="Low complexity" evidence="2">
    <location>
        <begin position="629"/>
        <end position="639"/>
    </location>
</feature>
<dbReference type="GO" id="GO:0006629">
    <property type="term" value="P:lipid metabolic process"/>
    <property type="evidence" value="ECO:0007669"/>
    <property type="project" value="InterPro"/>
</dbReference>
<feature type="compositionally biased region" description="Polar residues" evidence="2">
    <location>
        <begin position="1135"/>
        <end position="1151"/>
    </location>
</feature>
<dbReference type="PROSITE" id="PS01098">
    <property type="entry name" value="LIPASE_GDSL_SER"/>
    <property type="match status" value="1"/>
</dbReference>
<feature type="region of interest" description="Disordered" evidence="2">
    <location>
        <begin position="606"/>
        <end position="657"/>
    </location>
</feature>
<evidence type="ECO:0000256" key="1">
    <source>
        <dbReference type="ARBA" id="ARBA00008668"/>
    </source>
</evidence>
<accession>A0A2J8A2Z3</accession>
<dbReference type="InterPro" id="IPR001087">
    <property type="entry name" value="GDSL"/>
</dbReference>
<keyword evidence="3" id="KW-0808">Transferase</keyword>
<dbReference type="Gene3D" id="3.40.50.1110">
    <property type="entry name" value="SGNH hydrolase"/>
    <property type="match status" value="3"/>
</dbReference>
<feature type="region of interest" description="Disordered" evidence="2">
    <location>
        <begin position="162"/>
        <end position="185"/>
    </location>
</feature>
<gene>
    <name evidence="3" type="ORF">TSOC_006697</name>
</gene>
<dbReference type="Pfam" id="PF00657">
    <property type="entry name" value="Lipase_GDSL"/>
    <property type="match status" value="2"/>
</dbReference>
<keyword evidence="3" id="KW-0012">Acyltransferase</keyword>
<dbReference type="OrthoDB" id="549479at2759"/>
<evidence type="ECO:0000256" key="2">
    <source>
        <dbReference type="SAM" id="MobiDB-lite"/>
    </source>
</evidence>
<dbReference type="Proteomes" id="UP000236333">
    <property type="component" value="Unassembled WGS sequence"/>
</dbReference>
<comment type="similarity">
    <text evidence="1">Belongs to the 'GDSL' lipolytic enzyme family.</text>
</comment>
<dbReference type="PANTHER" id="PTHR22835:SF659">
    <property type="entry name" value="GDSL LIPASE_ACYLHYDROLASE, PUTATIVE (AFU_ORTHOLOGUE AFUA_2G00510)-RELATED"/>
    <property type="match status" value="1"/>
</dbReference>
<reference evidence="3 4" key="1">
    <citation type="journal article" date="2017" name="Mol. Biol. Evol.">
        <title>The 4-celled Tetrabaena socialis nuclear genome reveals the essential components for genetic control of cell number at the origin of multicellularity in the volvocine lineage.</title>
        <authorList>
            <person name="Featherston J."/>
            <person name="Arakaki Y."/>
            <person name="Hanschen E.R."/>
            <person name="Ferris P.J."/>
            <person name="Michod R.E."/>
            <person name="Olson B.J.S.C."/>
            <person name="Nozaki H."/>
            <person name="Durand P.M."/>
        </authorList>
    </citation>
    <scope>NUCLEOTIDE SEQUENCE [LARGE SCALE GENOMIC DNA]</scope>
    <source>
        <strain evidence="3 4">NIES-571</strain>
    </source>
</reference>
<dbReference type="GO" id="GO:0016298">
    <property type="term" value="F:lipase activity"/>
    <property type="evidence" value="ECO:0007669"/>
    <property type="project" value="InterPro"/>
</dbReference>
<keyword evidence="4" id="KW-1185">Reference proteome</keyword>
<organism evidence="3 4">
    <name type="scientific">Tetrabaena socialis</name>
    <dbReference type="NCBI Taxonomy" id="47790"/>
    <lineage>
        <taxon>Eukaryota</taxon>
        <taxon>Viridiplantae</taxon>
        <taxon>Chlorophyta</taxon>
        <taxon>core chlorophytes</taxon>
        <taxon>Chlorophyceae</taxon>
        <taxon>CS clade</taxon>
        <taxon>Chlamydomonadales</taxon>
        <taxon>Tetrabaenaceae</taxon>
        <taxon>Tetrabaena</taxon>
    </lineage>
</organism>
<feature type="region of interest" description="Disordered" evidence="2">
    <location>
        <begin position="754"/>
        <end position="800"/>
    </location>
</feature>
<dbReference type="PANTHER" id="PTHR22835">
    <property type="entry name" value="ZINC FINGER FYVE DOMAIN CONTAINING PROTEIN"/>
    <property type="match status" value="1"/>
</dbReference>
<evidence type="ECO:0000313" key="3">
    <source>
        <dbReference type="EMBL" id="PNH06897.1"/>
    </source>
</evidence>
<feature type="compositionally biased region" description="Polar residues" evidence="2">
    <location>
        <begin position="777"/>
        <end position="796"/>
    </location>
</feature>
<dbReference type="CDD" id="cd01846">
    <property type="entry name" value="fatty_acyltransferase_like"/>
    <property type="match status" value="1"/>
</dbReference>
<dbReference type="GO" id="GO:0016746">
    <property type="term" value="F:acyltransferase activity"/>
    <property type="evidence" value="ECO:0007669"/>
    <property type="project" value="UniProtKB-KW"/>
</dbReference>
<evidence type="ECO:0000313" key="4">
    <source>
        <dbReference type="Proteomes" id="UP000236333"/>
    </source>
</evidence>
<name>A0A2J8A2Z3_9CHLO</name>
<feature type="compositionally biased region" description="Low complexity" evidence="2">
    <location>
        <begin position="606"/>
        <end position="621"/>
    </location>
</feature>
<dbReference type="InterPro" id="IPR036514">
    <property type="entry name" value="SGNH_hydro_sf"/>
</dbReference>
<dbReference type="SUPFAM" id="SSF52266">
    <property type="entry name" value="SGNH hydrolase"/>
    <property type="match status" value="1"/>
</dbReference>
<sequence>MATRRLMTPAEASVGRYVVGGATTGPAAEPPASPRPEEVLAAAASSAALCWVLAQAAVLGGCRRAATRPVAAAEAFMGGAGVGGGRSLHASEQAGPTAAMTPRPSTLVVFGDSLSDTEGAGLSVQNYAYSGATACEGRGLLAVAVPDLMQQVAAFLQSAPASAADTSDGPRGPTPTNPCRAASNGSINSGASDAGVLQPADRLFVLWIGHNDLLNWRDTRVVQRIVANITACRVAALDRLMQGLAAARSAQDNADGGGPATATPAAASRDQILVWPLAFVDFAPAVPEWAKPFVRQAVDAHNAGLQASLEPLRARHPRGPSLQVYDVHATQAPANSMAEAVEAALGAESARCTDPDAHGGATWTEAATAAADPEGGAALAEGAAAAVDTQGGATLAEETAADPEGGATWAEAAAAAAGPQGGATWAEAAAAAADPQGGATWAEAAAAAAGPQGGATWAEAAAAAADPQGGATWAEAAAAAADPQGGATWAEAAAAAADPQGGATWAEAAAAAAGPQGGATWAEAAAAAADTQGCATWAEAAAAAADTQGCARGCHQHAAAAGVQQLQLLPNRTSGGQAAQGLGRQPHRRLAPQGSCAVVPAEAEAVGGTAPRPAAVRRAAAQNQKLGRSSPTTCSTSTSLHASQRAGPPAAMTPRPSTLVVLGDSFSDTGNIYRRTDGAVPEPRDYWRGRFSNGPIWVDHLARLAASGATGPAGTGLSVQNYANGGATACQGRGLSAVVPDLMQQVAAFLQSAPASAADTSDGPRGPAPTNPCRAPHTTSPSATVSHTTTNGSANSGVPVAGVPQPASRLFVVWIGHNDLLLGSQVWGDARMVQHAIANITACRVAALDRLMQGLAAARSTLDDTDGGGPAAATPAAASRDQILVWPLAFVDFAPAVPGWAKPLVRQAVDAHNAGLRASLEPLRARHPQGPSLQVYDVHATVSCTLESAAQLGFRDVSSPCLLERVAADSKVEPMKTALGKEPVHCADPDGHVWGLHASAQAGPAAAMTPRPSTLVVFGDSLSDTGNAFRQTDGAAPESNDYWRGRFSNGPIWVDHVARLAASEATGSAGTGLSVQNYAYGGTAACAAPGLSAVVPDLMQQVAAFLRSAPASAADTSDGPRGPTPTNPCRAPHSPTVTVSRETANGSSANSDVPDAGAPQPPGRLFVVWTGHNDLLRLELQDWADTRLVQRTVANITVCLVAALDRLMQSLIVGAQQQPSNALEDAHGVGRAAPASAIVPATTDAAAAAATKPTTARTAGLAAASRDRIAVWTLAPIDTIPAVPESVKPLVRQAVNAHNAGLQASLEPLRARHPQGPSLQVYDVHAAVSCALESAAQLGFRDVSSPCLLAESQVAANSSIEDVALEAALGAVEAVRCADPDAHVWYDGLHPTSRSHLLGVAQPFAQSAAWRQ</sequence>
<feature type="region of interest" description="Disordered" evidence="2">
    <location>
        <begin position="1110"/>
        <end position="1159"/>
    </location>
</feature>
<dbReference type="EMBL" id="PGGS01000209">
    <property type="protein sequence ID" value="PNH06897.1"/>
    <property type="molecule type" value="Genomic_DNA"/>
</dbReference>
<proteinExistence type="inferred from homology"/>
<protein>
    <submittedName>
        <fullName evidence="3">Phosphatidylcholine-sterol acyltransferase</fullName>
    </submittedName>
</protein>